<dbReference type="SUPFAM" id="SSF53649">
    <property type="entry name" value="Alkaline phosphatase-like"/>
    <property type="match status" value="1"/>
</dbReference>
<comment type="caution">
    <text evidence="9">The sequence shown here is derived from an EMBL/GenBank/DDBJ whole genome shotgun (WGS) entry which is preliminary data.</text>
</comment>
<feature type="transmembrane region" description="Helical" evidence="7">
    <location>
        <begin position="169"/>
        <end position="189"/>
    </location>
</feature>
<evidence type="ECO:0000256" key="4">
    <source>
        <dbReference type="ARBA" id="ARBA00022692"/>
    </source>
</evidence>
<dbReference type="Gene3D" id="3.40.720.10">
    <property type="entry name" value="Alkaline Phosphatase, subunit A"/>
    <property type="match status" value="1"/>
</dbReference>
<feature type="transmembrane region" description="Helical" evidence="7">
    <location>
        <begin position="209"/>
        <end position="227"/>
    </location>
</feature>
<comment type="subcellular location">
    <subcellularLocation>
        <location evidence="1">Cell membrane</location>
        <topology evidence="1">Multi-pass membrane protein</topology>
    </subcellularLocation>
</comment>
<dbReference type="RefSeq" id="WP_303888113.1">
    <property type="nucleotide sequence ID" value="NZ_JAGZCC010000082.1"/>
</dbReference>
<feature type="transmembrane region" description="Helical" evidence="7">
    <location>
        <begin position="283"/>
        <end position="303"/>
    </location>
</feature>
<comment type="pathway">
    <text evidence="2">Cell wall biogenesis; lipoteichoic acid biosynthesis.</text>
</comment>
<evidence type="ECO:0000313" key="10">
    <source>
        <dbReference type="Proteomes" id="UP000751224"/>
    </source>
</evidence>
<proteinExistence type="predicted"/>
<keyword evidence="5 7" id="KW-1133">Transmembrane helix</keyword>
<evidence type="ECO:0000259" key="8">
    <source>
        <dbReference type="Pfam" id="PF00884"/>
    </source>
</evidence>
<feature type="transmembrane region" description="Helical" evidence="7">
    <location>
        <begin position="315"/>
        <end position="336"/>
    </location>
</feature>
<name>A0A943ERD8_9FIRM</name>
<dbReference type="CDD" id="cd16015">
    <property type="entry name" value="LTA_synthase"/>
    <property type="match status" value="1"/>
</dbReference>
<dbReference type="PANTHER" id="PTHR47371:SF3">
    <property type="entry name" value="PHOSPHOGLYCEROL TRANSFERASE I"/>
    <property type="match status" value="1"/>
</dbReference>
<evidence type="ECO:0000256" key="2">
    <source>
        <dbReference type="ARBA" id="ARBA00004936"/>
    </source>
</evidence>
<sequence>TVFQNYINQNVYKDSVNLTITATGQKSEKALANHIRIRNILVNGAEYDFTKIQLQGGWEYNTVDHLIYVYDPTQPVSFTTNIDNIRTIEIVYVEEVGSGIFNVAIDGKTVAVVDSYKNCKWDNDSKVYKVSQLINPYSSYKVLAIIFVLFTAVGYLLNKNNKYYKLFNYLKYLDLSVILAFVTYFFIAFMQNENIGDVFEWMCNYQSSFANGFCIIALLNIAVTAIFNKNYRGFLVLSIISMILLTVNYFKIQFRDVPLLPWDFMLISVAGSVVSRFKFTPSIGFILALVIFIVIVVLIKFATKKVNVDKIKLPVRLVTFIVSSAFLVIYAFTFLFNTSINLFEAQKFYSENGFVLAFAESMQYINPVDEPSNYNEATMNEIANKIKNSVQETNGVKPNVIVLMSESFWDITRVKELGFKEELFPTYRNLQKTSLTGELLTNVYNGGTVNSEFEAITGFSVAYLPSEYMPYQRCMRPDFYSINSFLKSNGYDSLAIHPFEKTNYNRSTAYEYLGFEKTLWEDDFDENADRMRGYISDHALTEKIIEEYKNHKKESNSPWFNLSVSMQNHGGYWESTLDSNKKVNVDDSAFTETSRGSIEDLATGLHYADLALGELIDYFKTVDEPTVIVMFGDHMSNAGQIGDTLLDQSSLIAESDYDLSGFGKDTNDTNAHNIYEQRRVPFMAWSNYKNVNKNCGTLSVTQLLPTVLSEYNSIMPSYFYYLKNAQSILPACASGIFVNKDGTCDFVSNMNEEQKKQYEEYWLIEYDYIFGKNYLKNIFDYNIE</sequence>
<dbReference type="PANTHER" id="PTHR47371">
    <property type="entry name" value="LIPOTEICHOIC ACID SYNTHASE"/>
    <property type="match status" value="1"/>
</dbReference>
<gene>
    <name evidence="9" type="ORF">KHX14_09915</name>
</gene>
<dbReference type="AlphaFoldDB" id="A0A943ERD8"/>
<keyword evidence="3" id="KW-1003">Cell membrane</keyword>
<evidence type="ECO:0000256" key="5">
    <source>
        <dbReference type="ARBA" id="ARBA00022989"/>
    </source>
</evidence>
<feature type="transmembrane region" description="Helical" evidence="7">
    <location>
        <begin position="234"/>
        <end position="252"/>
    </location>
</feature>
<protein>
    <submittedName>
        <fullName evidence="9">LTA synthase family protein</fullName>
    </submittedName>
</protein>
<evidence type="ECO:0000256" key="6">
    <source>
        <dbReference type="ARBA" id="ARBA00023136"/>
    </source>
</evidence>
<evidence type="ECO:0000313" key="9">
    <source>
        <dbReference type="EMBL" id="MBS5589100.1"/>
    </source>
</evidence>
<keyword evidence="4 7" id="KW-0812">Transmembrane</keyword>
<dbReference type="InterPro" id="IPR017850">
    <property type="entry name" value="Alkaline_phosphatase_core_sf"/>
</dbReference>
<feature type="non-terminal residue" evidence="9">
    <location>
        <position position="1"/>
    </location>
</feature>
<evidence type="ECO:0000256" key="3">
    <source>
        <dbReference type="ARBA" id="ARBA00022475"/>
    </source>
</evidence>
<dbReference type="GO" id="GO:0005886">
    <property type="term" value="C:plasma membrane"/>
    <property type="evidence" value="ECO:0007669"/>
    <property type="project" value="UniProtKB-SubCell"/>
</dbReference>
<feature type="transmembrane region" description="Helical" evidence="7">
    <location>
        <begin position="137"/>
        <end position="157"/>
    </location>
</feature>
<dbReference type="Pfam" id="PF00884">
    <property type="entry name" value="Sulfatase"/>
    <property type="match status" value="1"/>
</dbReference>
<reference evidence="9" key="1">
    <citation type="submission" date="2021-02" db="EMBL/GenBank/DDBJ databases">
        <title>Infant gut strain persistence is associated with maternal origin, phylogeny, and functional potential including surface adhesion and iron acquisition.</title>
        <authorList>
            <person name="Lou Y.C."/>
        </authorList>
    </citation>
    <scope>NUCLEOTIDE SEQUENCE</scope>
    <source>
        <strain evidence="9">L3_108_000G1_dasL3_108_000G1_metabat.metabat.11</strain>
    </source>
</reference>
<evidence type="ECO:0000256" key="1">
    <source>
        <dbReference type="ARBA" id="ARBA00004651"/>
    </source>
</evidence>
<dbReference type="InterPro" id="IPR000917">
    <property type="entry name" value="Sulfatase_N"/>
</dbReference>
<organism evidence="9 10">
    <name type="scientific">Thomasclavelia spiroformis</name>
    <dbReference type="NCBI Taxonomy" id="29348"/>
    <lineage>
        <taxon>Bacteria</taxon>
        <taxon>Bacillati</taxon>
        <taxon>Bacillota</taxon>
        <taxon>Erysipelotrichia</taxon>
        <taxon>Erysipelotrichales</taxon>
        <taxon>Coprobacillaceae</taxon>
        <taxon>Thomasclavelia</taxon>
    </lineage>
</organism>
<dbReference type="EMBL" id="JAGZCC010000082">
    <property type="protein sequence ID" value="MBS5589100.1"/>
    <property type="molecule type" value="Genomic_DNA"/>
</dbReference>
<accession>A0A943ERD8</accession>
<evidence type="ECO:0000256" key="7">
    <source>
        <dbReference type="SAM" id="Phobius"/>
    </source>
</evidence>
<keyword evidence="6 7" id="KW-0472">Membrane</keyword>
<dbReference type="InterPro" id="IPR050448">
    <property type="entry name" value="OpgB/LTA_synthase_biosynth"/>
</dbReference>
<feature type="domain" description="Sulfatase N-terminal" evidence="8">
    <location>
        <begin position="398"/>
        <end position="709"/>
    </location>
</feature>
<dbReference type="Proteomes" id="UP000751224">
    <property type="component" value="Unassembled WGS sequence"/>
</dbReference>